<evidence type="ECO:0000256" key="5">
    <source>
        <dbReference type="ARBA" id="ARBA00023163"/>
    </source>
</evidence>
<evidence type="ECO:0000256" key="3">
    <source>
        <dbReference type="ARBA" id="ARBA00023015"/>
    </source>
</evidence>
<protein>
    <recommendedName>
        <fullName evidence="8">SPOC domain-containing protein</fullName>
    </recommendedName>
</protein>
<dbReference type="GO" id="GO:0005634">
    <property type="term" value="C:nucleus"/>
    <property type="evidence" value="ECO:0007669"/>
    <property type="project" value="UniProtKB-SubCell"/>
</dbReference>
<reference evidence="9 10" key="1">
    <citation type="submission" date="2018-08" db="EMBL/GenBank/DDBJ databases">
        <authorList>
            <person name="Laetsch R D."/>
            <person name="Stevens L."/>
            <person name="Kumar S."/>
            <person name="Blaxter L. M."/>
        </authorList>
    </citation>
    <scope>NUCLEOTIDE SEQUENCE [LARGE SCALE GENOMIC DNA]</scope>
</reference>
<feature type="compositionally biased region" description="Low complexity" evidence="7">
    <location>
        <begin position="47"/>
        <end position="63"/>
    </location>
</feature>
<accession>A0A3P6TUF1</accession>
<evidence type="ECO:0000313" key="10">
    <source>
        <dbReference type="Proteomes" id="UP000271087"/>
    </source>
</evidence>
<dbReference type="Proteomes" id="UP000271087">
    <property type="component" value="Unassembled WGS sequence"/>
</dbReference>
<dbReference type="CDD" id="cd21543">
    <property type="entry name" value="SPOC_SHARP"/>
    <property type="match status" value="1"/>
</dbReference>
<feature type="compositionally biased region" description="Polar residues" evidence="7">
    <location>
        <begin position="1"/>
        <end position="15"/>
    </location>
</feature>
<evidence type="ECO:0000256" key="2">
    <source>
        <dbReference type="ARBA" id="ARBA00022884"/>
    </source>
</evidence>
<evidence type="ECO:0000256" key="1">
    <source>
        <dbReference type="ARBA" id="ARBA00004123"/>
    </source>
</evidence>
<keyword evidence="2" id="KW-0694">RNA-binding</keyword>
<sequence>STEVRQNCPNPSSLDASLMGRAGATPSSTAAANLQANRSSASANSVHQASRATQHQQQQQLSPTAQQAVAFAIGLPGTTSPFTQMQQQYLQQMYRSTLFNTFQAAAATSAYGGGNVAAATGAYGPGGYSAAPNNSTAAAAAVAAAAASVLPGTVRQDTQRQQQQQPHLAVSLAQFPCLPNLHQQQQQQQYLTSNLYQQSSPTTALCSPQQANIAAQQLNSLYNAASGAFPISCDSSLLSTQQMTNQSEIYHVGVGQRQQDAKQSLKQKVPQQQSQQQQQIKTYAGLPAASVIARYPVMWQGIIALKTNETRVQMHKVGGNAEMCKRSLDQFTTTSNHMPLIRINQRMRMEAGQLESVQCKMMDEHSYIALVCLSCGPSKEDIKNQSDLLKERFVDYLESKQAAGICNVGNEQNPTPNTIVHIFPPCDFASVFLQKNSPDLLEIFRQQKASYLFVVITSAN</sequence>
<evidence type="ECO:0000256" key="7">
    <source>
        <dbReference type="SAM" id="MobiDB-lite"/>
    </source>
</evidence>
<keyword evidence="5" id="KW-0804">Transcription</keyword>
<name>A0A3P6TUF1_ONCOC</name>
<keyword evidence="4" id="KW-0175">Coiled coil</keyword>
<feature type="domain" description="SPOC" evidence="8">
    <location>
        <begin position="288"/>
        <end position="458"/>
    </location>
</feature>
<proteinExistence type="predicted"/>
<dbReference type="InterPro" id="IPR010912">
    <property type="entry name" value="SPOC_met"/>
</dbReference>
<dbReference type="GO" id="GO:0003723">
    <property type="term" value="F:RNA binding"/>
    <property type="evidence" value="ECO:0007669"/>
    <property type="project" value="UniProtKB-KW"/>
</dbReference>
<dbReference type="EMBL" id="UYRW01000715">
    <property type="protein sequence ID" value="VDK69908.1"/>
    <property type="molecule type" value="Genomic_DNA"/>
</dbReference>
<feature type="region of interest" description="Disordered" evidence="7">
    <location>
        <begin position="1"/>
        <end position="63"/>
    </location>
</feature>
<comment type="subcellular location">
    <subcellularLocation>
        <location evidence="1">Nucleus</location>
    </subcellularLocation>
</comment>
<gene>
    <name evidence="9" type="ORF">NOO_LOCUS3639</name>
</gene>
<evidence type="ECO:0000256" key="6">
    <source>
        <dbReference type="ARBA" id="ARBA00023242"/>
    </source>
</evidence>
<dbReference type="FunFam" id="2.40.290.10:FF:000002">
    <property type="entry name" value="Spen family transcriptional repressor"/>
    <property type="match status" value="1"/>
</dbReference>
<organism evidence="9 10">
    <name type="scientific">Onchocerca ochengi</name>
    <name type="common">Filarial nematode worm</name>
    <dbReference type="NCBI Taxonomy" id="42157"/>
    <lineage>
        <taxon>Eukaryota</taxon>
        <taxon>Metazoa</taxon>
        <taxon>Ecdysozoa</taxon>
        <taxon>Nematoda</taxon>
        <taxon>Chromadorea</taxon>
        <taxon>Rhabditida</taxon>
        <taxon>Spirurina</taxon>
        <taxon>Spiruromorpha</taxon>
        <taxon>Filarioidea</taxon>
        <taxon>Onchocercidae</taxon>
        <taxon>Onchocerca</taxon>
    </lineage>
</organism>
<keyword evidence="10" id="KW-1185">Reference proteome</keyword>
<dbReference type="SUPFAM" id="SSF100939">
    <property type="entry name" value="SPOC domain-like"/>
    <property type="match status" value="1"/>
</dbReference>
<feature type="compositionally biased region" description="Polar residues" evidence="7">
    <location>
        <begin position="25"/>
        <end position="46"/>
    </location>
</feature>
<evidence type="ECO:0000313" key="9">
    <source>
        <dbReference type="EMBL" id="VDK69908.1"/>
    </source>
</evidence>
<dbReference type="InterPro" id="IPR012921">
    <property type="entry name" value="SPOC_C"/>
</dbReference>
<keyword evidence="3" id="KW-0805">Transcription regulation</keyword>
<keyword evidence="6" id="KW-0539">Nucleus</keyword>
<evidence type="ECO:0000259" key="8">
    <source>
        <dbReference type="PROSITE" id="PS50917"/>
    </source>
</evidence>
<dbReference type="PROSITE" id="PS50917">
    <property type="entry name" value="SPOC"/>
    <property type="match status" value="1"/>
</dbReference>
<dbReference type="InterPro" id="IPR016194">
    <property type="entry name" value="SPOC-like_C_dom_sf"/>
</dbReference>
<dbReference type="Gene3D" id="2.40.290.10">
    <property type="match status" value="1"/>
</dbReference>
<feature type="non-terminal residue" evidence="9">
    <location>
        <position position="1"/>
    </location>
</feature>
<evidence type="ECO:0000256" key="4">
    <source>
        <dbReference type="ARBA" id="ARBA00023054"/>
    </source>
</evidence>
<dbReference type="Pfam" id="PF07744">
    <property type="entry name" value="SPOC"/>
    <property type="match status" value="1"/>
</dbReference>
<dbReference type="OrthoDB" id="6407164at2759"/>
<dbReference type="AlphaFoldDB" id="A0A3P6TUF1"/>